<evidence type="ECO:0000313" key="1">
    <source>
        <dbReference type="EMBL" id="MEP0865990.1"/>
    </source>
</evidence>
<organism evidence="1 2">
    <name type="scientific">Funiculus sociatus GB2-A5</name>
    <dbReference type="NCBI Taxonomy" id="2933946"/>
    <lineage>
        <taxon>Bacteria</taxon>
        <taxon>Bacillati</taxon>
        <taxon>Cyanobacteriota</taxon>
        <taxon>Cyanophyceae</taxon>
        <taxon>Coleofasciculales</taxon>
        <taxon>Coleofasciculaceae</taxon>
        <taxon>Funiculus</taxon>
    </lineage>
</organism>
<dbReference type="EMBL" id="JAMPKK010000035">
    <property type="protein sequence ID" value="MEP0865990.1"/>
    <property type="molecule type" value="Genomic_DNA"/>
</dbReference>
<keyword evidence="2" id="KW-1185">Reference proteome</keyword>
<evidence type="ECO:0000313" key="2">
    <source>
        <dbReference type="Proteomes" id="UP001442494"/>
    </source>
</evidence>
<reference evidence="1 2" key="1">
    <citation type="submission" date="2022-04" db="EMBL/GenBank/DDBJ databases">
        <title>Positive selection, recombination, and allopatry shape intraspecific diversity of widespread and dominant cyanobacteria.</title>
        <authorList>
            <person name="Wei J."/>
            <person name="Shu W."/>
            <person name="Hu C."/>
        </authorList>
    </citation>
    <scope>NUCLEOTIDE SEQUENCE [LARGE SCALE GENOMIC DNA]</scope>
    <source>
        <strain evidence="1 2">GB2-A5</strain>
    </source>
</reference>
<accession>A0ABV0JR88</accession>
<proteinExistence type="predicted"/>
<comment type="caution">
    <text evidence="1">The sequence shown here is derived from an EMBL/GenBank/DDBJ whole genome shotgun (WGS) entry which is preliminary data.</text>
</comment>
<protein>
    <submittedName>
        <fullName evidence="1">Uncharacterized protein</fullName>
    </submittedName>
</protein>
<name>A0ABV0JR88_9CYAN</name>
<dbReference type="Proteomes" id="UP001442494">
    <property type="component" value="Unassembled WGS sequence"/>
</dbReference>
<dbReference type="RefSeq" id="WP_190418023.1">
    <property type="nucleotide sequence ID" value="NZ_JAMPKK010000035.1"/>
</dbReference>
<gene>
    <name evidence="1" type="ORF">NDI37_16095</name>
</gene>
<sequence length="72" mass="8072">MQVQVCPLEFAISELFAQVSHSGSITLADRYGMMAALLQDSPNEEDIRSIDRLLYAVRKNRVKLVDEISAMS</sequence>